<dbReference type="InterPro" id="IPR011009">
    <property type="entry name" value="Kinase-like_dom_sf"/>
</dbReference>
<gene>
    <name evidence="22" type="ORF">LUZ62_019433</name>
</gene>
<dbReference type="InterPro" id="IPR008271">
    <property type="entry name" value="Ser/Thr_kinase_AS"/>
</dbReference>
<comment type="caution">
    <text evidence="22">The sequence shown here is derived from an EMBL/GenBank/DDBJ whole genome shotgun (WGS) entry which is preliminary data.</text>
</comment>
<feature type="transmembrane region" description="Helical" evidence="20">
    <location>
        <begin position="285"/>
        <end position="308"/>
    </location>
</feature>
<evidence type="ECO:0000256" key="20">
    <source>
        <dbReference type="SAM" id="Phobius"/>
    </source>
</evidence>
<evidence type="ECO:0000256" key="19">
    <source>
        <dbReference type="SAM" id="MobiDB-lite"/>
    </source>
</evidence>
<keyword evidence="10 18" id="KW-0547">Nucleotide-binding</keyword>
<keyword evidence="8" id="KW-0732">Signal</keyword>
<dbReference type="SMART" id="SM00220">
    <property type="entry name" value="S_TKc"/>
    <property type="match status" value="1"/>
</dbReference>
<dbReference type="InterPro" id="IPR001245">
    <property type="entry name" value="Ser-Thr/Tyr_kinase_cat_dom"/>
</dbReference>
<dbReference type="InterPro" id="IPR024788">
    <property type="entry name" value="Malectin-like_Carb-bd_dom"/>
</dbReference>
<keyword evidence="7 20" id="KW-0812">Transmembrane</keyword>
<comment type="subcellular location">
    <subcellularLocation>
        <location evidence="1">Cell membrane</location>
        <topology evidence="1">Single-pass membrane protein</topology>
    </subcellularLocation>
</comment>
<evidence type="ECO:0000256" key="9">
    <source>
        <dbReference type="ARBA" id="ARBA00022737"/>
    </source>
</evidence>
<dbReference type="GO" id="GO:0005886">
    <property type="term" value="C:plasma membrane"/>
    <property type="evidence" value="ECO:0007669"/>
    <property type="project" value="UniProtKB-SubCell"/>
</dbReference>
<keyword evidence="6" id="KW-0808">Transferase</keyword>
<dbReference type="Gene3D" id="3.80.10.10">
    <property type="entry name" value="Ribonuclease Inhibitor"/>
    <property type="match status" value="1"/>
</dbReference>
<dbReference type="GO" id="GO:0004674">
    <property type="term" value="F:protein serine/threonine kinase activity"/>
    <property type="evidence" value="ECO:0007669"/>
    <property type="project" value="UniProtKB-KW"/>
</dbReference>
<keyword evidence="9" id="KW-0677">Repeat</keyword>
<name>A0AAV8GWN8_9POAL</name>
<evidence type="ECO:0000256" key="16">
    <source>
        <dbReference type="ARBA" id="ARBA00047899"/>
    </source>
</evidence>
<dbReference type="InterPro" id="IPR000719">
    <property type="entry name" value="Prot_kinase_dom"/>
</dbReference>
<dbReference type="FunFam" id="3.30.200.20:FF:000178">
    <property type="entry name" value="serine/threonine-protein kinase PBS1-like"/>
    <property type="match status" value="1"/>
</dbReference>
<evidence type="ECO:0000256" key="3">
    <source>
        <dbReference type="ARBA" id="ARBA00022475"/>
    </source>
</evidence>
<evidence type="ECO:0000259" key="21">
    <source>
        <dbReference type="PROSITE" id="PS50011"/>
    </source>
</evidence>
<dbReference type="Pfam" id="PF12819">
    <property type="entry name" value="Malectin_like"/>
    <property type="match status" value="1"/>
</dbReference>
<dbReference type="SUPFAM" id="SSF52058">
    <property type="entry name" value="L domain-like"/>
    <property type="match status" value="1"/>
</dbReference>
<feature type="compositionally biased region" description="Basic and acidic residues" evidence="19">
    <location>
        <begin position="320"/>
        <end position="329"/>
    </location>
</feature>
<evidence type="ECO:0000256" key="1">
    <source>
        <dbReference type="ARBA" id="ARBA00004162"/>
    </source>
</evidence>
<feature type="binding site" evidence="18">
    <location>
        <position position="396"/>
    </location>
    <ligand>
        <name>ATP</name>
        <dbReference type="ChEBI" id="CHEBI:30616"/>
    </ligand>
</feature>
<dbReference type="Gene3D" id="1.10.510.10">
    <property type="entry name" value="Transferase(Phosphotransferase) domain 1"/>
    <property type="match status" value="1"/>
</dbReference>
<comment type="catalytic activity">
    <reaction evidence="16">
        <text>L-threonyl-[protein] + ATP = O-phospho-L-threonyl-[protein] + ADP + H(+)</text>
        <dbReference type="Rhea" id="RHEA:46608"/>
        <dbReference type="Rhea" id="RHEA-COMP:11060"/>
        <dbReference type="Rhea" id="RHEA-COMP:11605"/>
        <dbReference type="ChEBI" id="CHEBI:15378"/>
        <dbReference type="ChEBI" id="CHEBI:30013"/>
        <dbReference type="ChEBI" id="CHEBI:30616"/>
        <dbReference type="ChEBI" id="CHEBI:61977"/>
        <dbReference type="ChEBI" id="CHEBI:456216"/>
        <dbReference type="EC" id="2.7.11.1"/>
    </reaction>
</comment>
<evidence type="ECO:0000256" key="2">
    <source>
        <dbReference type="ARBA" id="ARBA00012513"/>
    </source>
</evidence>
<dbReference type="PANTHER" id="PTHR45631">
    <property type="entry name" value="OS07G0107800 PROTEIN-RELATED"/>
    <property type="match status" value="1"/>
</dbReference>
<dbReference type="SUPFAM" id="SSF56112">
    <property type="entry name" value="Protein kinase-like (PK-like)"/>
    <property type="match status" value="1"/>
</dbReference>
<dbReference type="GO" id="GO:0005524">
    <property type="term" value="F:ATP binding"/>
    <property type="evidence" value="ECO:0007669"/>
    <property type="project" value="UniProtKB-UniRule"/>
</dbReference>
<protein>
    <recommendedName>
        <fullName evidence="2">non-specific serine/threonine protein kinase</fullName>
        <ecNumber evidence="2">2.7.11.1</ecNumber>
    </recommendedName>
</protein>
<dbReference type="InterPro" id="IPR032675">
    <property type="entry name" value="LRR_dom_sf"/>
</dbReference>
<dbReference type="EMBL" id="JAMFTS010000001">
    <property type="protein sequence ID" value="KAJ4806867.1"/>
    <property type="molecule type" value="Genomic_DNA"/>
</dbReference>
<keyword evidence="11 22" id="KW-0418">Kinase</keyword>
<proteinExistence type="predicted"/>
<evidence type="ECO:0000256" key="15">
    <source>
        <dbReference type="ARBA" id="ARBA00023157"/>
    </source>
</evidence>
<dbReference type="EC" id="2.7.11.1" evidence="2"/>
<dbReference type="InterPro" id="IPR001611">
    <property type="entry name" value="Leu-rich_rpt"/>
</dbReference>
<dbReference type="InterPro" id="IPR017441">
    <property type="entry name" value="Protein_kinase_ATP_BS"/>
</dbReference>
<sequence>MQSSWTAIFTSSKIGGFSFEVPSSVLQTAASPLSVNGSIDITWKASDQFTKFFVVLHISEIQVLSNNSLREFCIFADGVQNFKDPVRLNYLWTFYAWYTDTGRTDYNMSLKSTARSTLPPILNAFEVYTIVPLTRFPTDTGDVTAINSIKMSYNIGKDWSGDPCIPTNLGWTGIRCSIESSNISRITAVNLTSSGLNGTIISAFASLTALETLDMSKNNLLGSIPAFLDQLVLLTYLDISGNSGLSKKLPAGLQKRLDDGYLTVIFNSTSNNTADGIVHKKSSKIFIIVAAVVSFLVIVVAALLLLYLNKNKRTPINPSSDREGPRDIDMESSSNVVGNPKESALAGGKELNIDKRKFSFMELKQITSNFRDQIGTGGFGKVFKGYLEDGIEVAVKVRSELSSHGAQQFLNEVEKLSRVHHKNLVSLIGYCLDGDHIALVYQHMQKGNLQYWIRGGAHSLQWKERLRIAYESAQGFEYLHKMCNPPLIHRDIKSNNILLTTNLEAKVSDFGSVRDCSGTHVTTQVIGTDGYLDPYYASTSHLTEKSDVYSFGVVLLEIITGKSPILEGPQGSQYNLTQFVQEWLSKGKIESILDPNMGGKYNMNSIWKVANLALRCTGHPRPDMTEVVTELKEAFNLEMSTFEASSMASEDISQYSGYSRNDFPRGAEVHGDNFEMARMGSMQLPDYGPLAR</sequence>
<keyword evidence="12 18" id="KW-0067">ATP-binding</keyword>
<evidence type="ECO:0000256" key="4">
    <source>
        <dbReference type="ARBA" id="ARBA00022527"/>
    </source>
</evidence>
<keyword evidence="13 20" id="KW-1133">Transmembrane helix</keyword>
<dbReference type="Proteomes" id="UP001140206">
    <property type="component" value="Chromosome 1"/>
</dbReference>
<keyword evidence="15" id="KW-1015">Disulfide bond</keyword>
<dbReference type="PANTHER" id="PTHR45631:SF202">
    <property type="entry name" value="SENESCENCE-INDUCED RECEPTOR-LIKE SERINE_THREONINE-PROTEIN KINASE"/>
    <property type="match status" value="1"/>
</dbReference>
<dbReference type="FunFam" id="3.80.10.10:FF:000129">
    <property type="entry name" value="Leucine-rich repeat receptor-like kinase"/>
    <property type="match status" value="1"/>
</dbReference>
<evidence type="ECO:0000256" key="6">
    <source>
        <dbReference type="ARBA" id="ARBA00022679"/>
    </source>
</evidence>
<dbReference type="Pfam" id="PF07714">
    <property type="entry name" value="PK_Tyr_Ser-Thr"/>
    <property type="match status" value="1"/>
</dbReference>
<evidence type="ECO:0000256" key="12">
    <source>
        <dbReference type="ARBA" id="ARBA00022840"/>
    </source>
</evidence>
<keyword evidence="14 20" id="KW-0472">Membrane</keyword>
<evidence type="ECO:0000313" key="22">
    <source>
        <dbReference type="EMBL" id="KAJ4806867.1"/>
    </source>
</evidence>
<evidence type="ECO:0000256" key="13">
    <source>
        <dbReference type="ARBA" id="ARBA00022989"/>
    </source>
</evidence>
<dbReference type="Gene3D" id="3.30.200.20">
    <property type="entry name" value="Phosphorylase Kinase, domain 1"/>
    <property type="match status" value="1"/>
</dbReference>
<evidence type="ECO:0000256" key="5">
    <source>
        <dbReference type="ARBA" id="ARBA00022614"/>
    </source>
</evidence>
<feature type="region of interest" description="Disordered" evidence="19">
    <location>
        <begin position="315"/>
        <end position="343"/>
    </location>
</feature>
<reference evidence="22" key="1">
    <citation type="submission" date="2022-08" db="EMBL/GenBank/DDBJ databases">
        <authorList>
            <person name="Marques A."/>
        </authorList>
    </citation>
    <scope>NUCLEOTIDE SEQUENCE</scope>
    <source>
        <strain evidence="22">RhyPub2mFocal</strain>
        <tissue evidence="22">Leaves</tissue>
    </source>
</reference>
<evidence type="ECO:0000256" key="8">
    <source>
        <dbReference type="ARBA" id="ARBA00022729"/>
    </source>
</evidence>
<keyword evidence="5" id="KW-0433">Leucine-rich repeat</keyword>
<dbReference type="PROSITE" id="PS50011">
    <property type="entry name" value="PROTEIN_KINASE_DOM"/>
    <property type="match status" value="1"/>
</dbReference>
<organism evidence="22 23">
    <name type="scientific">Rhynchospora pubera</name>
    <dbReference type="NCBI Taxonomy" id="906938"/>
    <lineage>
        <taxon>Eukaryota</taxon>
        <taxon>Viridiplantae</taxon>
        <taxon>Streptophyta</taxon>
        <taxon>Embryophyta</taxon>
        <taxon>Tracheophyta</taxon>
        <taxon>Spermatophyta</taxon>
        <taxon>Magnoliopsida</taxon>
        <taxon>Liliopsida</taxon>
        <taxon>Poales</taxon>
        <taxon>Cyperaceae</taxon>
        <taxon>Cyperoideae</taxon>
        <taxon>Rhynchosporeae</taxon>
        <taxon>Rhynchospora</taxon>
    </lineage>
</organism>
<keyword evidence="3" id="KW-1003">Cell membrane</keyword>
<evidence type="ECO:0000256" key="10">
    <source>
        <dbReference type="ARBA" id="ARBA00022741"/>
    </source>
</evidence>
<dbReference type="Pfam" id="PF13855">
    <property type="entry name" value="LRR_8"/>
    <property type="match status" value="1"/>
</dbReference>
<dbReference type="AlphaFoldDB" id="A0AAV8GWN8"/>
<dbReference type="FunFam" id="1.10.510.10:FF:000468">
    <property type="entry name" value="PTI1-like tyrosine-protein kinase 3"/>
    <property type="match status" value="1"/>
</dbReference>
<evidence type="ECO:0000256" key="14">
    <source>
        <dbReference type="ARBA" id="ARBA00023136"/>
    </source>
</evidence>
<keyword evidence="23" id="KW-1185">Reference proteome</keyword>
<comment type="catalytic activity">
    <reaction evidence="17">
        <text>L-seryl-[protein] + ATP = O-phospho-L-seryl-[protein] + ADP + H(+)</text>
        <dbReference type="Rhea" id="RHEA:17989"/>
        <dbReference type="Rhea" id="RHEA-COMP:9863"/>
        <dbReference type="Rhea" id="RHEA-COMP:11604"/>
        <dbReference type="ChEBI" id="CHEBI:15378"/>
        <dbReference type="ChEBI" id="CHEBI:29999"/>
        <dbReference type="ChEBI" id="CHEBI:30616"/>
        <dbReference type="ChEBI" id="CHEBI:83421"/>
        <dbReference type="ChEBI" id="CHEBI:456216"/>
        <dbReference type="EC" id="2.7.11.1"/>
    </reaction>
</comment>
<feature type="domain" description="Protein kinase" evidence="21">
    <location>
        <begin position="368"/>
        <end position="635"/>
    </location>
</feature>
<evidence type="ECO:0000256" key="17">
    <source>
        <dbReference type="ARBA" id="ARBA00048679"/>
    </source>
</evidence>
<dbReference type="PROSITE" id="PS00107">
    <property type="entry name" value="PROTEIN_KINASE_ATP"/>
    <property type="match status" value="1"/>
</dbReference>
<accession>A0AAV8GWN8</accession>
<evidence type="ECO:0000313" key="23">
    <source>
        <dbReference type="Proteomes" id="UP001140206"/>
    </source>
</evidence>
<evidence type="ECO:0000256" key="7">
    <source>
        <dbReference type="ARBA" id="ARBA00022692"/>
    </source>
</evidence>
<dbReference type="PROSITE" id="PS00108">
    <property type="entry name" value="PROTEIN_KINASE_ST"/>
    <property type="match status" value="1"/>
</dbReference>
<keyword evidence="4" id="KW-0723">Serine/threonine-protein kinase</keyword>
<evidence type="ECO:0000256" key="18">
    <source>
        <dbReference type="PROSITE-ProRule" id="PRU10141"/>
    </source>
</evidence>
<dbReference type="CDD" id="cd14066">
    <property type="entry name" value="STKc_IRAK"/>
    <property type="match status" value="1"/>
</dbReference>
<evidence type="ECO:0000256" key="11">
    <source>
        <dbReference type="ARBA" id="ARBA00022777"/>
    </source>
</evidence>